<dbReference type="InterPro" id="IPR045555">
    <property type="entry name" value="VMAP-M0"/>
</dbReference>
<dbReference type="InterPro" id="IPR045450">
    <property type="entry name" value="VMAP_C"/>
</dbReference>
<dbReference type="InterPro" id="IPR045431">
    <property type="entry name" value="EAD2"/>
</dbReference>
<feature type="domain" description="vWA-MoxR associated protein middle region 0" evidence="2">
    <location>
        <begin position="103"/>
        <end position="207"/>
    </location>
</feature>
<evidence type="ECO:0000256" key="1">
    <source>
        <dbReference type="SAM" id="MobiDB-lite"/>
    </source>
</evidence>
<dbReference type="Pfam" id="PF19956">
    <property type="entry name" value="EAD2"/>
    <property type="match status" value="1"/>
</dbReference>
<evidence type="ECO:0000259" key="3">
    <source>
        <dbReference type="Pfam" id="PF19956"/>
    </source>
</evidence>
<protein>
    <submittedName>
        <fullName evidence="5">Uncharacterized protein</fullName>
    </submittedName>
</protein>
<sequence length="507" mass="55841">MPGAVHDPESAARLADALMKVSVLDEIGNRRLCVIEAMERLRERVSVPESPEKKIHVIAMVRAFAAVPRGWRALTEAVQYLADYDLPSRHAASLAHTVALPVFEEAAEQALRGLLAGLDRTTVPELDEVYRAAAGPHFGPLPPGVNTAWEAHQLLAHTNWPADGVPPAVRFLTALASVLSPERGEPVRDWVARQVRDATGDPALARRMLERAGADDGPLTAAGGEHAAYVLIRLCPSVSTPDRVDVTCWTSTGDTWEPRRRDDSSVPRDRLRRHVAALVDREEARLCRHRGGIVLEFVLPLSLLNEPVEQWCRNLAFGDEPLWDGDPGGPPFWQDYPVVVRSLERTEALQLHRVWNERWDALAAGTAAPHAYRCVGDVRENYPRLKQSPDVVLMTLGAPPDRPRGREELYVALHAGLPVLVWNHNGPLGERVRTAVEATLDGPCGQLLDRMVRLRSLPETQDHEGSADGPRPGLAVLWDDPNRLPEFPEPVLSGKAAETYGDTRTGT</sequence>
<dbReference type="EMBL" id="BAAAIZ010000010">
    <property type="protein sequence ID" value="GAA1417218.1"/>
    <property type="molecule type" value="Genomic_DNA"/>
</dbReference>
<evidence type="ECO:0000313" key="6">
    <source>
        <dbReference type="Proteomes" id="UP001500973"/>
    </source>
</evidence>
<feature type="region of interest" description="Disordered" evidence="1">
    <location>
        <begin position="459"/>
        <end position="507"/>
    </location>
</feature>
<dbReference type="Proteomes" id="UP001500973">
    <property type="component" value="Unassembled WGS sequence"/>
</dbReference>
<feature type="domain" description="Effector-associated" evidence="3">
    <location>
        <begin position="15"/>
        <end position="94"/>
    </location>
</feature>
<gene>
    <name evidence="5" type="ORF">GCM10009601_10810</name>
</gene>
<dbReference type="Pfam" id="PF19916">
    <property type="entry name" value="VMAP-M0"/>
    <property type="match status" value="1"/>
</dbReference>
<organism evidence="5 6">
    <name type="scientific">Streptomyces thermospinosisporus</name>
    <dbReference type="NCBI Taxonomy" id="161482"/>
    <lineage>
        <taxon>Bacteria</taxon>
        <taxon>Bacillati</taxon>
        <taxon>Actinomycetota</taxon>
        <taxon>Actinomycetes</taxon>
        <taxon>Kitasatosporales</taxon>
        <taxon>Streptomycetaceae</taxon>
        <taxon>Streptomyces</taxon>
    </lineage>
</organism>
<name>A0ABN1YLC2_9ACTN</name>
<keyword evidence="6" id="KW-1185">Reference proteome</keyword>
<evidence type="ECO:0000259" key="4">
    <source>
        <dbReference type="Pfam" id="PF20028"/>
    </source>
</evidence>
<reference evidence="6" key="1">
    <citation type="journal article" date="2019" name="Int. J. Syst. Evol. Microbiol.">
        <title>The Global Catalogue of Microorganisms (GCM) 10K type strain sequencing project: providing services to taxonomists for standard genome sequencing and annotation.</title>
        <authorList>
            <consortium name="The Broad Institute Genomics Platform"/>
            <consortium name="The Broad Institute Genome Sequencing Center for Infectious Disease"/>
            <person name="Wu L."/>
            <person name="Ma J."/>
        </authorList>
    </citation>
    <scope>NUCLEOTIDE SEQUENCE [LARGE SCALE GENOMIC DNA]</scope>
    <source>
        <strain evidence="6">JCM 11756</strain>
    </source>
</reference>
<proteinExistence type="predicted"/>
<comment type="caution">
    <text evidence="5">The sequence shown here is derived from an EMBL/GenBank/DDBJ whole genome shotgun (WGS) entry which is preliminary data.</text>
</comment>
<feature type="domain" description="vWA-MoxR associated protein C-terminal" evidence="4">
    <location>
        <begin position="242"/>
        <end position="481"/>
    </location>
</feature>
<accession>A0ABN1YLC2</accession>
<evidence type="ECO:0000313" key="5">
    <source>
        <dbReference type="EMBL" id="GAA1417218.1"/>
    </source>
</evidence>
<dbReference type="Pfam" id="PF20028">
    <property type="entry name" value="VMAP-C"/>
    <property type="match status" value="1"/>
</dbReference>
<evidence type="ECO:0000259" key="2">
    <source>
        <dbReference type="Pfam" id="PF19916"/>
    </source>
</evidence>